<dbReference type="InterPro" id="IPR005158">
    <property type="entry name" value="BTAD"/>
</dbReference>
<keyword evidence="1" id="KW-0902">Two-component regulatory system</keyword>
<dbReference type="PANTHER" id="PTHR35807:SF1">
    <property type="entry name" value="TRANSCRIPTIONAL REGULATOR REDD"/>
    <property type="match status" value="1"/>
</dbReference>
<feature type="domain" description="Bacterial transcriptional activator" evidence="4">
    <location>
        <begin position="9"/>
        <end position="72"/>
    </location>
</feature>
<organism evidence="5 6">
    <name type="scientific">Streptomyces heilongjiangensis</name>
    <dbReference type="NCBI Taxonomy" id="945052"/>
    <lineage>
        <taxon>Bacteria</taxon>
        <taxon>Bacillati</taxon>
        <taxon>Actinomycetota</taxon>
        <taxon>Actinomycetes</taxon>
        <taxon>Kitasatosporales</taxon>
        <taxon>Streptomycetaceae</taxon>
        <taxon>Streptomyces</taxon>
    </lineage>
</organism>
<keyword evidence="2" id="KW-0805">Transcription regulation</keyword>
<evidence type="ECO:0000313" key="6">
    <source>
        <dbReference type="Proteomes" id="UP001596112"/>
    </source>
</evidence>
<dbReference type="RefSeq" id="WP_272171691.1">
    <property type="nucleotide sequence ID" value="NZ_JAQOSL010000035.1"/>
</dbReference>
<name>A0ABW1BFU4_9ACTN</name>
<protein>
    <submittedName>
        <fullName evidence="5">BTAD domain-containing putative transcriptional regulator</fullName>
    </submittedName>
</protein>
<dbReference type="Proteomes" id="UP001596112">
    <property type="component" value="Unassembled WGS sequence"/>
</dbReference>
<dbReference type="InterPro" id="IPR051677">
    <property type="entry name" value="AfsR-DnrI-RedD_regulator"/>
</dbReference>
<comment type="caution">
    <text evidence="5">The sequence shown here is derived from an EMBL/GenBank/DDBJ whole genome shotgun (WGS) entry which is preliminary data.</text>
</comment>
<dbReference type="EMBL" id="JBHSNZ010000030">
    <property type="protein sequence ID" value="MFC5812034.1"/>
    <property type="molecule type" value="Genomic_DNA"/>
</dbReference>
<sequence length="80" mass="8988">MAQIDPGNVDAARFNRLVTEVRRLASRAPADAIRRHQQALALWRGPELAEFVGEEWARPEAVRLEEARLAAIVPSECRGR</sequence>
<gene>
    <name evidence="5" type="ORF">ACFQGO_31745</name>
</gene>
<accession>A0ABW1BFU4</accession>
<reference evidence="6" key="1">
    <citation type="journal article" date="2019" name="Int. J. Syst. Evol. Microbiol.">
        <title>The Global Catalogue of Microorganisms (GCM) 10K type strain sequencing project: providing services to taxonomists for standard genome sequencing and annotation.</title>
        <authorList>
            <consortium name="The Broad Institute Genomics Platform"/>
            <consortium name="The Broad Institute Genome Sequencing Center for Infectious Disease"/>
            <person name="Wu L."/>
            <person name="Ma J."/>
        </authorList>
    </citation>
    <scope>NUCLEOTIDE SEQUENCE [LARGE SCALE GENOMIC DNA]</scope>
    <source>
        <strain evidence="6">JCM 9918</strain>
    </source>
</reference>
<dbReference type="Gene3D" id="1.25.40.10">
    <property type="entry name" value="Tetratricopeptide repeat domain"/>
    <property type="match status" value="1"/>
</dbReference>
<evidence type="ECO:0000256" key="3">
    <source>
        <dbReference type="ARBA" id="ARBA00023163"/>
    </source>
</evidence>
<evidence type="ECO:0000313" key="5">
    <source>
        <dbReference type="EMBL" id="MFC5812034.1"/>
    </source>
</evidence>
<dbReference type="SUPFAM" id="SSF48452">
    <property type="entry name" value="TPR-like"/>
    <property type="match status" value="1"/>
</dbReference>
<dbReference type="Pfam" id="PF03704">
    <property type="entry name" value="BTAD"/>
    <property type="match status" value="1"/>
</dbReference>
<dbReference type="InterPro" id="IPR011990">
    <property type="entry name" value="TPR-like_helical_dom_sf"/>
</dbReference>
<dbReference type="PANTHER" id="PTHR35807">
    <property type="entry name" value="TRANSCRIPTIONAL REGULATOR REDD-RELATED"/>
    <property type="match status" value="1"/>
</dbReference>
<keyword evidence="3" id="KW-0804">Transcription</keyword>
<evidence type="ECO:0000259" key="4">
    <source>
        <dbReference type="Pfam" id="PF03704"/>
    </source>
</evidence>
<keyword evidence="6" id="KW-1185">Reference proteome</keyword>
<proteinExistence type="predicted"/>
<evidence type="ECO:0000256" key="1">
    <source>
        <dbReference type="ARBA" id="ARBA00023012"/>
    </source>
</evidence>
<evidence type="ECO:0000256" key="2">
    <source>
        <dbReference type="ARBA" id="ARBA00023015"/>
    </source>
</evidence>